<gene>
    <name evidence="1" type="ORF">N7449_011684</name>
</gene>
<dbReference type="AlphaFoldDB" id="A0A9W9LYP3"/>
<keyword evidence="2" id="KW-1185">Reference proteome</keyword>
<sequence>MSYKFKPKLRLHTQFQLFISMSSKRFGASNLSGTVNSDRLEECHRRSITANTGNRETASLFCSYVSTLMTRCRRRPNGGIGKPSFSIIFLINAAASANIRRSESSSIGVSYKAYIASSAHSLYPAAQQCPRTRQRSAIRASQARSKSRVEISAVPYLI</sequence>
<organism evidence="1 2">
    <name type="scientific">Penicillium cf. viridicatum</name>
    <dbReference type="NCBI Taxonomy" id="2972119"/>
    <lineage>
        <taxon>Eukaryota</taxon>
        <taxon>Fungi</taxon>
        <taxon>Dikarya</taxon>
        <taxon>Ascomycota</taxon>
        <taxon>Pezizomycotina</taxon>
        <taxon>Eurotiomycetes</taxon>
        <taxon>Eurotiomycetidae</taxon>
        <taxon>Eurotiales</taxon>
        <taxon>Aspergillaceae</taxon>
        <taxon>Penicillium</taxon>
    </lineage>
</organism>
<comment type="caution">
    <text evidence="1">The sequence shown here is derived from an EMBL/GenBank/DDBJ whole genome shotgun (WGS) entry which is preliminary data.</text>
</comment>
<accession>A0A9W9LYP3</accession>
<dbReference type="OrthoDB" id="10579912at2759"/>
<name>A0A9W9LYP3_9EURO</name>
<proteinExistence type="predicted"/>
<reference evidence="1" key="2">
    <citation type="journal article" date="2023" name="IMA Fungus">
        <title>Comparative genomic study of the Penicillium genus elucidates a diverse pangenome and 15 lateral gene transfer events.</title>
        <authorList>
            <person name="Petersen C."/>
            <person name="Sorensen T."/>
            <person name="Nielsen M.R."/>
            <person name="Sondergaard T.E."/>
            <person name="Sorensen J.L."/>
            <person name="Fitzpatrick D.A."/>
            <person name="Frisvad J.C."/>
            <person name="Nielsen K.L."/>
        </authorList>
    </citation>
    <scope>NUCLEOTIDE SEQUENCE</scope>
    <source>
        <strain evidence="1">IBT 20477</strain>
    </source>
</reference>
<evidence type="ECO:0000313" key="2">
    <source>
        <dbReference type="Proteomes" id="UP001150942"/>
    </source>
</evidence>
<evidence type="ECO:0000313" key="1">
    <source>
        <dbReference type="EMBL" id="KAJ5181537.1"/>
    </source>
</evidence>
<dbReference type="EMBL" id="JAPQKQ010000009">
    <property type="protein sequence ID" value="KAJ5181537.1"/>
    <property type="molecule type" value="Genomic_DNA"/>
</dbReference>
<protein>
    <submittedName>
        <fullName evidence="1">Uncharacterized protein</fullName>
    </submittedName>
</protein>
<dbReference type="Proteomes" id="UP001150942">
    <property type="component" value="Unassembled WGS sequence"/>
</dbReference>
<reference evidence="1" key="1">
    <citation type="submission" date="2022-11" db="EMBL/GenBank/DDBJ databases">
        <authorList>
            <person name="Petersen C."/>
        </authorList>
    </citation>
    <scope>NUCLEOTIDE SEQUENCE</scope>
    <source>
        <strain evidence="1">IBT 20477</strain>
    </source>
</reference>